<dbReference type="Pfam" id="PF01314">
    <property type="entry name" value="AFOR_C"/>
    <property type="match status" value="1"/>
</dbReference>
<evidence type="ECO:0000256" key="2">
    <source>
        <dbReference type="ARBA" id="ARBA00011032"/>
    </source>
</evidence>
<dbReference type="InterPro" id="IPR051919">
    <property type="entry name" value="W-dependent_AOR"/>
</dbReference>
<dbReference type="InterPro" id="IPR013984">
    <property type="entry name" value="Ald_Fedxn_OxRdtase_dom2"/>
</dbReference>
<evidence type="ECO:0000256" key="4">
    <source>
        <dbReference type="ARBA" id="ARBA00022723"/>
    </source>
</evidence>
<dbReference type="STRING" id="341036.SAMN05660649_00781"/>
<dbReference type="Gene3D" id="3.60.9.10">
    <property type="entry name" value="Aldehyde ferredoxin oxidoreductase, N-terminal domain"/>
    <property type="match status" value="1"/>
</dbReference>
<evidence type="ECO:0000313" key="11">
    <source>
        <dbReference type="Proteomes" id="UP000199337"/>
    </source>
</evidence>
<evidence type="ECO:0000256" key="3">
    <source>
        <dbReference type="ARBA" id="ARBA00022485"/>
    </source>
</evidence>
<evidence type="ECO:0000256" key="8">
    <source>
        <dbReference type="ARBA" id="ARBA00049934"/>
    </source>
</evidence>
<keyword evidence="7" id="KW-0411">Iron-sulfur</keyword>
<dbReference type="SMART" id="SM00790">
    <property type="entry name" value="AFOR_N"/>
    <property type="match status" value="1"/>
</dbReference>
<comment type="similarity">
    <text evidence="2">Belongs to the AOR/FOR family.</text>
</comment>
<dbReference type="GO" id="GO:0046872">
    <property type="term" value="F:metal ion binding"/>
    <property type="evidence" value="ECO:0007669"/>
    <property type="project" value="UniProtKB-KW"/>
</dbReference>
<dbReference type="InterPro" id="IPR036021">
    <property type="entry name" value="Tungsten_al_ferr_oxy-like_C"/>
</dbReference>
<accession>A0A1I2PAX3</accession>
<dbReference type="Gene3D" id="1.10.569.10">
    <property type="entry name" value="Aldehyde Ferredoxin Oxidoreductase Protein, subunit A, domain 2"/>
    <property type="match status" value="1"/>
</dbReference>
<evidence type="ECO:0000313" key="10">
    <source>
        <dbReference type="EMBL" id="SFG12640.1"/>
    </source>
</evidence>
<dbReference type="InterPro" id="IPR013983">
    <property type="entry name" value="Ald_Fedxn_OxRdtase_N"/>
</dbReference>
<dbReference type="InterPro" id="IPR036503">
    <property type="entry name" value="Ald_Fedxn_OxRdtase_N_sf"/>
</dbReference>
<dbReference type="SUPFAM" id="SSF56228">
    <property type="entry name" value="Aldehyde ferredoxin oxidoreductase, N-terminal domain"/>
    <property type="match status" value="1"/>
</dbReference>
<dbReference type="GO" id="GO:0009055">
    <property type="term" value="F:electron transfer activity"/>
    <property type="evidence" value="ECO:0007669"/>
    <property type="project" value="InterPro"/>
</dbReference>
<dbReference type="PANTHER" id="PTHR30038:SF0">
    <property type="entry name" value="TUNGSTEN-CONTAINING ALDEHYDE FERREDOXIN OXIDOREDUCTASE"/>
    <property type="match status" value="1"/>
</dbReference>
<proteinExistence type="inferred from homology"/>
<dbReference type="Proteomes" id="UP000199337">
    <property type="component" value="Unassembled WGS sequence"/>
</dbReference>
<dbReference type="InterPro" id="IPR013985">
    <property type="entry name" value="Ald_Fedxn_OxRdtase_dom3"/>
</dbReference>
<keyword evidence="6" id="KW-0408">Iron</keyword>
<dbReference type="Pfam" id="PF02730">
    <property type="entry name" value="AFOR_N"/>
    <property type="match status" value="1"/>
</dbReference>
<keyword evidence="5" id="KW-0560">Oxidoreductase</keyword>
<feature type="domain" description="Aldehyde ferredoxin oxidoreductase N-terminal" evidence="9">
    <location>
        <begin position="1"/>
        <end position="205"/>
    </location>
</feature>
<protein>
    <submittedName>
        <fullName evidence="10">Aldehyde:ferredoxin oxidoreductase</fullName>
    </submittedName>
</protein>
<keyword evidence="4" id="KW-0479">Metal-binding</keyword>
<evidence type="ECO:0000256" key="7">
    <source>
        <dbReference type="ARBA" id="ARBA00023014"/>
    </source>
</evidence>
<sequence>MIIRINMRTKLVKQEKLPDKYQLLGGRGLTSRMLLDEIDPTCAPLGANNKLVIAPGLLGGTAAPCSGRLSVGAKSPLTGGIKESNGGGTAGGKLAKIGVKAIVIEDQPIEENFCILIVSSAGVRILPAVGLEGKGNYETANILQKKYGAAVSVISIGPAGERGYSLASVAITDMEGHPSRHCGRGGMGAVMGSKKIKAIVVDNNEAPAILYQNEKLFKEISKEWAQNVIPLKKGLTEYGTANLVNLVNSLGALPTRNYSYGSFTDAEQISGEYMKQRIEERGGKPSHACHPGCVIRCSNIYNDSKGNYLTSGLEYETIALLGSNCGISDLDFIAQLDNFCDDFGIDTMELGITLGVIMESGWAPFGDIDKMVELIGELKKDTLLGKLMGQGAVITGKVLGVQRVAAVKGQGISGYDPRGLQATGVTYATTPMGGDHTAGNCLPGRTGYRPETKDKDFLSKPEGMVELAKDMQVMTAVYDICGLCFFLGPSEDDMLRIAKLINAKSGVNLTAQDVIGFAKQLIKDEVEFNEKAGLSQSSNGLPEFFSSEKLGPYNYLFNISKEKMIQFYKKDC</sequence>
<evidence type="ECO:0000256" key="1">
    <source>
        <dbReference type="ARBA" id="ARBA00001966"/>
    </source>
</evidence>
<gene>
    <name evidence="10" type="ORF">SAMN05660649_00781</name>
</gene>
<name>A0A1I2PAX3_9FIRM</name>
<organism evidence="10 11">
    <name type="scientific">Desulfotruncus arcticus DSM 17038</name>
    <dbReference type="NCBI Taxonomy" id="1121424"/>
    <lineage>
        <taxon>Bacteria</taxon>
        <taxon>Bacillati</taxon>
        <taxon>Bacillota</taxon>
        <taxon>Clostridia</taxon>
        <taxon>Eubacteriales</taxon>
        <taxon>Desulfallaceae</taxon>
        <taxon>Desulfotruncus</taxon>
    </lineage>
</organism>
<dbReference type="AlphaFoldDB" id="A0A1I2PAX3"/>
<evidence type="ECO:0000259" key="9">
    <source>
        <dbReference type="SMART" id="SM00790"/>
    </source>
</evidence>
<keyword evidence="11" id="KW-1185">Reference proteome</keyword>
<evidence type="ECO:0000256" key="6">
    <source>
        <dbReference type="ARBA" id="ARBA00023004"/>
    </source>
</evidence>
<dbReference type="GO" id="GO:0051539">
    <property type="term" value="F:4 iron, 4 sulfur cluster binding"/>
    <property type="evidence" value="ECO:0007669"/>
    <property type="project" value="UniProtKB-KW"/>
</dbReference>
<dbReference type="EMBL" id="FOOX01000002">
    <property type="protein sequence ID" value="SFG12640.1"/>
    <property type="molecule type" value="Genomic_DNA"/>
</dbReference>
<reference evidence="11" key="1">
    <citation type="submission" date="2016-10" db="EMBL/GenBank/DDBJ databases">
        <authorList>
            <person name="Varghese N."/>
            <person name="Submissions S."/>
        </authorList>
    </citation>
    <scope>NUCLEOTIDE SEQUENCE [LARGE SCALE GENOMIC DNA]</scope>
    <source>
        <strain evidence="11">DSM 17038</strain>
    </source>
</reference>
<dbReference type="PANTHER" id="PTHR30038">
    <property type="entry name" value="ALDEHYDE FERREDOXIN OXIDOREDUCTASE"/>
    <property type="match status" value="1"/>
</dbReference>
<evidence type="ECO:0000256" key="5">
    <source>
        <dbReference type="ARBA" id="ARBA00023002"/>
    </source>
</evidence>
<keyword evidence="3" id="KW-0004">4Fe-4S</keyword>
<dbReference type="RefSeq" id="WP_274377510.1">
    <property type="nucleotide sequence ID" value="NZ_FOOX01000002.1"/>
</dbReference>
<comment type="cofactor">
    <cofactor evidence="1">
        <name>[4Fe-4S] cluster</name>
        <dbReference type="ChEBI" id="CHEBI:49883"/>
    </cofactor>
</comment>
<dbReference type="Gene3D" id="1.10.599.10">
    <property type="entry name" value="Aldehyde Ferredoxin Oxidoreductase Protein, subunit A, domain 3"/>
    <property type="match status" value="1"/>
</dbReference>
<dbReference type="InterPro" id="IPR001203">
    <property type="entry name" value="OxRdtase_Ald_Fedxn_C"/>
</dbReference>
<dbReference type="SUPFAM" id="SSF48310">
    <property type="entry name" value="Aldehyde ferredoxin oxidoreductase, C-terminal domains"/>
    <property type="match status" value="1"/>
</dbReference>
<comment type="cofactor">
    <cofactor evidence="8">
        <name>tungstopterin</name>
        <dbReference type="ChEBI" id="CHEBI:30402"/>
    </cofactor>
</comment>
<dbReference type="GO" id="GO:0016625">
    <property type="term" value="F:oxidoreductase activity, acting on the aldehyde or oxo group of donors, iron-sulfur protein as acceptor"/>
    <property type="evidence" value="ECO:0007669"/>
    <property type="project" value="InterPro"/>
</dbReference>